<dbReference type="RefSeq" id="XP_051364820.1">
    <property type="nucleotide sequence ID" value="XM_051503880.1"/>
</dbReference>
<feature type="transmembrane region" description="Helical" evidence="8">
    <location>
        <begin position="374"/>
        <end position="398"/>
    </location>
</feature>
<dbReference type="InterPro" id="IPR007603">
    <property type="entry name" value="Choline_transptr-like"/>
</dbReference>
<dbReference type="OrthoDB" id="44736at2759"/>
<dbReference type="GeneID" id="75828357"/>
<reference evidence="10" key="2">
    <citation type="submission" date="2022-07" db="EMBL/GenBank/DDBJ databases">
        <authorList>
            <person name="Goncalves M.F.M."/>
            <person name="Hilario S."/>
            <person name="Van De Peer Y."/>
            <person name="Esteves A.C."/>
            <person name="Alves A."/>
        </authorList>
    </citation>
    <scope>NUCLEOTIDE SEQUENCE</scope>
    <source>
        <strain evidence="10">MUM 19.33</strain>
    </source>
</reference>
<dbReference type="PANTHER" id="PTHR12385">
    <property type="entry name" value="CHOLINE TRANSPORTER-LIKE (SLC FAMILY 44)"/>
    <property type="match status" value="1"/>
</dbReference>
<feature type="transmembrane region" description="Helical" evidence="8">
    <location>
        <begin position="476"/>
        <end position="496"/>
    </location>
</feature>
<evidence type="ECO:0000313" key="11">
    <source>
        <dbReference type="Proteomes" id="UP001055219"/>
    </source>
</evidence>
<comment type="function">
    <text evidence="1 8">Probably involved in transport through the plasma membrane.</text>
</comment>
<evidence type="ECO:0000256" key="4">
    <source>
        <dbReference type="ARBA" id="ARBA00015388"/>
    </source>
</evidence>
<keyword evidence="6 8" id="KW-1133">Transmembrane helix</keyword>
<feature type="region of interest" description="Disordered" evidence="9">
    <location>
        <begin position="1"/>
        <end position="71"/>
    </location>
</feature>
<evidence type="ECO:0000313" key="10">
    <source>
        <dbReference type="EMBL" id="KAI6783964.1"/>
    </source>
</evidence>
<feature type="compositionally biased region" description="Pro residues" evidence="9">
    <location>
        <begin position="28"/>
        <end position="39"/>
    </location>
</feature>
<feature type="transmembrane region" description="Helical" evidence="8">
    <location>
        <begin position="283"/>
        <end position="299"/>
    </location>
</feature>
<accession>A0A9Q0BH21</accession>
<evidence type="ECO:0000256" key="5">
    <source>
        <dbReference type="ARBA" id="ARBA00022692"/>
    </source>
</evidence>
<evidence type="ECO:0000256" key="2">
    <source>
        <dbReference type="ARBA" id="ARBA00004651"/>
    </source>
</evidence>
<dbReference type="GO" id="GO:0005886">
    <property type="term" value="C:plasma membrane"/>
    <property type="evidence" value="ECO:0007669"/>
    <property type="project" value="UniProtKB-SubCell"/>
</dbReference>
<sequence length="543" mass="60240">MGEADSYYNPQQGNGPQQYYQPQQPYQQQPPPPPPPPPQQGYNQSYQQPPHPPQNGHQVPPNPNAGFNGEVDEKNDFEQQFKIEKPKWNDWWAGVLLILFFAGFVVVSAFSLYRYSSHRDVYGTGIGTGTSTFSLDTGTIILFAFVLVVALVLGFGYLALARTFPKQFIWVTGILNIVFALGTAIFYLIRKYWSAGIVFLIFAAFMAFCFYTWISRIPFAALMLKTSVDVSRKYGHTYIVSFVGGLVAAAISAWFSVTLVAIYTAYSPADNNPSCANGGCSQAKLIGLIAFVTFTMYWVSEWIKNTIHVIIAGIYGSWYFNPHHPAKGATRGATKRALTYSFGSVSLGSLFLAIIQFLRMICSVARSQAAQEGGVGGAIGYVVFCILGCIISILQWAAEFFNKYAFVHIALYGKAYFAAAKDTWKMVKDRGIDALINDCLISPVVSFGGLFVAYACALLAYLYLLFKDPPYNSEGQYTAVVLAFSFLIGMQITLIITQPLVSGINTIFVAAGWDPQVLYREHPELYAEMCKVYPKVQQVIRDR</sequence>
<dbReference type="EMBL" id="JAGIXG020000006">
    <property type="protein sequence ID" value="KAI6783964.1"/>
    <property type="molecule type" value="Genomic_DNA"/>
</dbReference>
<feature type="transmembrane region" description="Helical" evidence="8">
    <location>
        <begin position="195"/>
        <end position="214"/>
    </location>
</feature>
<evidence type="ECO:0000256" key="9">
    <source>
        <dbReference type="SAM" id="MobiDB-lite"/>
    </source>
</evidence>
<feature type="transmembrane region" description="Helical" evidence="8">
    <location>
        <begin position="168"/>
        <end position="189"/>
    </location>
</feature>
<evidence type="ECO:0000256" key="3">
    <source>
        <dbReference type="ARBA" id="ARBA00007168"/>
    </source>
</evidence>
<keyword evidence="7 8" id="KW-0472">Membrane</keyword>
<feature type="transmembrane region" description="Helical" evidence="8">
    <location>
        <begin position="235"/>
        <end position="263"/>
    </location>
</feature>
<dbReference type="SUPFAM" id="SSF81995">
    <property type="entry name" value="beta-sandwich domain of Sec23/24"/>
    <property type="match status" value="1"/>
</dbReference>
<comment type="subcellular location">
    <subcellularLocation>
        <location evidence="2 8">Cell membrane</location>
        <topology evidence="2 8">Multi-pass membrane protein</topology>
    </subcellularLocation>
</comment>
<comment type="caution">
    <text evidence="10">The sequence shown here is derived from an EMBL/GenBank/DDBJ whole genome shotgun (WGS) entry which is preliminary data.</text>
</comment>
<feature type="transmembrane region" description="Helical" evidence="8">
    <location>
        <begin position="440"/>
        <end position="464"/>
    </location>
</feature>
<gene>
    <name evidence="10" type="ORF">J7T54_001840</name>
</gene>
<protein>
    <recommendedName>
        <fullName evidence="4 8">Protein PNS1</fullName>
    </recommendedName>
</protein>
<keyword evidence="11" id="KW-1185">Reference proteome</keyword>
<evidence type="ECO:0000256" key="6">
    <source>
        <dbReference type="ARBA" id="ARBA00022989"/>
    </source>
</evidence>
<feature type="compositionally biased region" description="Low complexity" evidence="9">
    <location>
        <begin position="40"/>
        <end position="59"/>
    </location>
</feature>
<feature type="transmembrane region" description="Helical" evidence="8">
    <location>
        <begin position="306"/>
        <end position="321"/>
    </location>
</feature>
<reference evidence="10" key="1">
    <citation type="journal article" date="2021" name="J Fungi (Basel)">
        <title>Genomic and Metabolomic Analyses of the Marine Fungus Emericellopsis cladophorae: Insights into Saltwater Adaptability Mechanisms and Its Biosynthetic Potential.</title>
        <authorList>
            <person name="Goncalves M.F.M."/>
            <person name="Hilario S."/>
            <person name="Van de Peer Y."/>
            <person name="Esteves A.C."/>
            <person name="Alves A."/>
        </authorList>
    </citation>
    <scope>NUCLEOTIDE SEQUENCE</scope>
    <source>
        <strain evidence="10">MUM 19.33</strain>
    </source>
</reference>
<feature type="transmembrane region" description="Helical" evidence="8">
    <location>
        <begin position="341"/>
        <end position="362"/>
    </location>
</feature>
<dbReference type="AlphaFoldDB" id="A0A9Q0BH21"/>
<name>A0A9Q0BH21_9HYPO</name>
<comment type="similarity">
    <text evidence="3 8">Belongs to the CTL (choline transporter-like) family.</text>
</comment>
<organism evidence="10 11">
    <name type="scientific">Emericellopsis cladophorae</name>
    <dbReference type="NCBI Taxonomy" id="2686198"/>
    <lineage>
        <taxon>Eukaryota</taxon>
        <taxon>Fungi</taxon>
        <taxon>Dikarya</taxon>
        <taxon>Ascomycota</taxon>
        <taxon>Pezizomycotina</taxon>
        <taxon>Sordariomycetes</taxon>
        <taxon>Hypocreomycetidae</taxon>
        <taxon>Hypocreales</taxon>
        <taxon>Bionectriaceae</taxon>
        <taxon>Emericellopsis</taxon>
    </lineage>
</organism>
<proteinExistence type="inferred from homology"/>
<feature type="transmembrane region" description="Helical" evidence="8">
    <location>
        <begin position="91"/>
        <end position="113"/>
    </location>
</feature>
<evidence type="ECO:0000256" key="1">
    <source>
        <dbReference type="ARBA" id="ARBA00002957"/>
    </source>
</evidence>
<evidence type="ECO:0000256" key="8">
    <source>
        <dbReference type="RuleBase" id="RU368066"/>
    </source>
</evidence>
<feature type="transmembrane region" description="Helical" evidence="8">
    <location>
        <begin position="140"/>
        <end position="161"/>
    </location>
</feature>
<keyword evidence="5 8" id="KW-0812">Transmembrane</keyword>
<dbReference type="Pfam" id="PF04515">
    <property type="entry name" value="Choline_transpo"/>
    <property type="match status" value="1"/>
</dbReference>
<dbReference type="PANTHER" id="PTHR12385:SF4">
    <property type="entry name" value="PROTEIN PNS1"/>
    <property type="match status" value="1"/>
</dbReference>
<dbReference type="GO" id="GO:0022857">
    <property type="term" value="F:transmembrane transporter activity"/>
    <property type="evidence" value="ECO:0007669"/>
    <property type="project" value="UniProtKB-UniRule"/>
</dbReference>
<feature type="compositionally biased region" description="Low complexity" evidence="9">
    <location>
        <begin position="7"/>
        <end position="27"/>
    </location>
</feature>
<evidence type="ECO:0000256" key="7">
    <source>
        <dbReference type="ARBA" id="ARBA00023136"/>
    </source>
</evidence>
<dbReference type="Proteomes" id="UP001055219">
    <property type="component" value="Unassembled WGS sequence"/>
</dbReference>